<dbReference type="SMART" id="SM00184">
    <property type="entry name" value="RING"/>
    <property type="match status" value="1"/>
</dbReference>
<keyword evidence="1" id="KW-0863">Zinc-finger</keyword>
<accession>A0A2N1NWI3</accession>
<reference evidence="4 5" key="2">
    <citation type="submission" date="2017-10" db="EMBL/GenBank/DDBJ databases">
        <title>Extensive intraspecific genome diversity in a model arbuscular mycorrhizal fungus.</title>
        <authorList>
            <person name="Chen E.C.H."/>
            <person name="Morin E."/>
            <person name="Baudet D."/>
            <person name="Noel J."/>
            <person name="Ndikumana S."/>
            <person name="Charron P."/>
            <person name="St-Onge C."/>
            <person name="Giorgi J."/>
            <person name="Grigoriev I.V."/>
            <person name="Roux C."/>
            <person name="Martin F.M."/>
            <person name="Corradi N."/>
        </authorList>
    </citation>
    <scope>NUCLEOTIDE SEQUENCE [LARGE SCALE GENOMIC DNA]</scope>
    <source>
        <strain evidence="4 5">C2</strain>
    </source>
</reference>
<keyword evidence="1" id="KW-0479">Metal-binding</keyword>
<evidence type="ECO:0000259" key="3">
    <source>
        <dbReference type="PROSITE" id="PS50089"/>
    </source>
</evidence>
<gene>
    <name evidence="4" type="ORF">RhiirC2_730174</name>
</gene>
<dbReference type="PROSITE" id="PS50089">
    <property type="entry name" value="ZF_RING_2"/>
    <property type="match status" value="1"/>
</dbReference>
<dbReference type="VEuPathDB" id="FungiDB:RhiirFUN_001579"/>
<name>A0A2N1NWI3_9GLOM</name>
<feature type="domain" description="RING-type" evidence="3">
    <location>
        <begin position="26"/>
        <end position="73"/>
    </location>
</feature>
<dbReference type="EMBL" id="LLXL01000089">
    <property type="protein sequence ID" value="PKK78266.1"/>
    <property type="molecule type" value="Genomic_DNA"/>
</dbReference>
<dbReference type="AlphaFoldDB" id="A0A2N1NWI3"/>
<dbReference type="VEuPathDB" id="FungiDB:FUN_013834"/>
<sequence length="228" mass="25993">MEEDSDPLLLSEDLEFDDDDLFEEACDKCCEIISKVPLLKLDASVSTPVVLLPCRHKAHFGCIGNKSKLCPKCPSIDDLEKEGYYISPTFDGASKKRKRKDDSRKSTRGTKAQTIIRELSIRPASEVSIGAPPEDSDMRKVLNQFHKLYYEIDDAEKIGDRTNRDLVRFYFRFGRALSERLAILLQSNPSQTVHTKLNKEVKEKLPENANNGMVCKRTDTARKIYDIF</sequence>
<comment type="caution">
    <text evidence="4">The sequence shown here is derived from an EMBL/GenBank/DDBJ whole genome shotgun (WGS) entry which is preliminary data.</text>
</comment>
<dbReference type="GO" id="GO:0008270">
    <property type="term" value="F:zinc ion binding"/>
    <property type="evidence" value="ECO:0007669"/>
    <property type="project" value="UniProtKB-KW"/>
</dbReference>
<reference evidence="4 5" key="1">
    <citation type="submission" date="2016-04" db="EMBL/GenBank/DDBJ databases">
        <title>Genome analyses suggest a sexual origin of heterokaryosis in a supposedly ancient asexual fungus.</title>
        <authorList>
            <person name="Ropars J."/>
            <person name="Sedzielewska K."/>
            <person name="Noel J."/>
            <person name="Charron P."/>
            <person name="Farinelli L."/>
            <person name="Marton T."/>
            <person name="Kruger M."/>
            <person name="Pelin A."/>
            <person name="Brachmann A."/>
            <person name="Corradi N."/>
        </authorList>
    </citation>
    <scope>NUCLEOTIDE SEQUENCE [LARGE SCALE GENOMIC DNA]</scope>
    <source>
        <strain evidence="4 5">C2</strain>
    </source>
</reference>
<proteinExistence type="predicted"/>
<keyword evidence="1" id="KW-0862">Zinc</keyword>
<feature type="non-terminal residue" evidence="4">
    <location>
        <position position="228"/>
    </location>
</feature>
<protein>
    <recommendedName>
        <fullName evidence="3">RING-type domain-containing protein</fullName>
    </recommendedName>
</protein>
<evidence type="ECO:0000256" key="2">
    <source>
        <dbReference type="SAM" id="MobiDB-lite"/>
    </source>
</evidence>
<organism evidence="4 5">
    <name type="scientific">Rhizophagus irregularis</name>
    <dbReference type="NCBI Taxonomy" id="588596"/>
    <lineage>
        <taxon>Eukaryota</taxon>
        <taxon>Fungi</taxon>
        <taxon>Fungi incertae sedis</taxon>
        <taxon>Mucoromycota</taxon>
        <taxon>Glomeromycotina</taxon>
        <taxon>Glomeromycetes</taxon>
        <taxon>Glomerales</taxon>
        <taxon>Glomeraceae</taxon>
        <taxon>Rhizophagus</taxon>
    </lineage>
</organism>
<evidence type="ECO:0000313" key="4">
    <source>
        <dbReference type="EMBL" id="PKK78266.1"/>
    </source>
</evidence>
<evidence type="ECO:0000256" key="1">
    <source>
        <dbReference type="PROSITE-ProRule" id="PRU00175"/>
    </source>
</evidence>
<dbReference type="VEuPathDB" id="FungiDB:RhiirA1_121006"/>
<dbReference type="Proteomes" id="UP000233469">
    <property type="component" value="Unassembled WGS sequence"/>
</dbReference>
<evidence type="ECO:0000313" key="5">
    <source>
        <dbReference type="Proteomes" id="UP000233469"/>
    </source>
</evidence>
<feature type="region of interest" description="Disordered" evidence="2">
    <location>
        <begin position="92"/>
        <end position="112"/>
    </location>
</feature>
<dbReference type="SUPFAM" id="SSF57850">
    <property type="entry name" value="RING/U-box"/>
    <property type="match status" value="1"/>
</dbReference>
<dbReference type="InterPro" id="IPR001841">
    <property type="entry name" value="Znf_RING"/>
</dbReference>